<protein>
    <submittedName>
        <fullName evidence="2">Uncharacterized protein</fullName>
    </submittedName>
</protein>
<dbReference type="AlphaFoldDB" id="A0A5N6QYV1"/>
<dbReference type="EMBL" id="CM017323">
    <property type="protein sequence ID" value="KAE8021745.1"/>
    <property type="molecule type" value="Genomic_DNA"/>
</dbReference>
<organism evidence="2 3">
    <name type="scientific">Carpinus fangiana</name>
    <dbReference type="NCBI Taxonomy" id="176857"/>
    <lineage>
        <taxon>Eukaryota</taxon>
        <taxon>Viridiplantae</taxon>
        <taxon>Streptophyta</taxon>
        <taxon>Embryophyta</taxon>
        <taxon>Tracheophyta</taxon>
        <taxon>Spermatophyta</taxon>
        <taxon>Magnoliopsida</taxon>
        <taxon>eudicotyledons</taxon>
        <taxon>Gunneridae</taxon>
        <taxon>Pentapetalae</taxon>
        <taxon>rosids</taxon>
        <taxon>fabids</taxon>
        <taxon>Fagales</taxon>
        <taxon>Betulaceae</taxon>
        <taxon>Carpinus</taxon>
    </lineage>
</organism>
<name>A0A5N6QYV1_9ROSI</name>
<feature type="region of interest" description="Disordered" evidence="1">
    <location>
        <begin position="1"/>
        <end position="29"/>
    </location>
</feature>
<evidence type="ECO:0000313" key="3">
    <source>
        <dbReference type="Proteomes" id="UP000327013"/>
    </source>
</evidence>
<feature type="compositionally biased region" description="Basic and acidic residues" evidence="1">
    <location>
        <begin position="14"/>
        <end position="29"/>
    </location>
</feature>
<feature type="compositionally biased region" description="Polar residues" evidence="1">
    <location>
        <begin position="1"/>
        <end position="10"/>
    </location>
</feature>
<evidence type="ECO:0000313" key="2">
    <source>
        <dbReference type="EMBL" id="KAE8021745.1"/>
    </source>
</evidence>
<accession>A0A5N6QYV1</accession>
<gene>
    <name evidence="2" type="ORF">FH972_007610</name>
</gene>
<reference evidence="2 3" key="1">
    <citation type="submission" date="2019-06" db="EMBL/GenBank/DDBJ databases">
        <title>A chromosomal-level reference genome of Carpinus fangiana (Coryloideae, Betulaceae).</title>
        <authorList>
            <person name="Yang X."/>
            <person name="Wang Z."/>
            <person name="Zhang L."/>
            <person name="Hao G."/>
            <person name="Liu J."/>
            <person name="Yang Y."/>
        </authorList>
    </citation>
    <scope>NUCLEOTIDE SEQUENCE [LARGE SCALE GENOMIC DNA]</scope>
    <source>
        <strain evidence="2">Cfa_2016G</strain>
        <tissue evidence="2">Leaf</tissue>
    </source>
</reference>
<dbReference type="Proteomes" id="UP000327013">
    <property type="component" value="Chromosome 3"/>
</dbReference>
<proteinExistence type="predicted"/>
<sequence>MIANPSSPLSTEILHSDHDLEPTHLESDPKIQLQSNTENPIGLIRIKVGDLGGAQQEQLLPLEDGAENGRVHVPLVKQRRNLDVESLALVVSVDLDAVVVDADALVGVPDGDVEGKVVVERVVGGGEVELGEQGVGDAELHLVGAEEEPEDEDN</sequence>
<keyword evidence="3" id="KW-1185">Reference proteome</keyword>
<evidence type="ECO:0000256" key="1">
    <source>
        <dbReference type="SAM" id="MobiDB-lite"/>
    </source>
</evidence>